<protein>
    <submittedName>
        <fullName evidence="2">Uncharacterized protein</fullName>
    </submittedName>
</protein>
<sequence length="186" mass="19924">MSDAVRSHRPARRSARPIAGRALPGGRVADRLSIPSARILALLDAIPDHVEPAPESIAEGKQTLLITFRRDGSRVATPVWAAREAGIVYVRTQRPSGKVKRVRREPRVLLAPCSTRGVPAGPSVTARARLLGPAEEASAERALRRGYGLIRAACALVQDLLRVDMCYLEIVLDDAARAGDGEPATG</sequence>
<proteinExistence type="predicted"/>
<dbReference type="Proteomes" id="UP000204221">
    <property type="component" value="Chromosome"/>
</dbReference>
<organism evidence="2 3">
    <name type="scientific">Actinoalloteichus hoggarensis</name>
    <dbReference type="NCBI Taxonomy" id="1470176"/>
    <lineage>
        <taxon>Bacteria</taxon>
        <taxon>Bacillati</taxon>
        <taxon>Actinomycetota</taxon>
        <taxon>Actinomycetes</taxon>
        <taxon>Pseudonocardiales</taxon>
        <taxon>Pseudonocardiaceae</taxon>
        <taxon>Actinoalloteichus</taxon>
    </lineage>
</organism>
<dbReference type="GO" id="GO:0005829">
    <property type="term" value="C:cytosol"/>
    <property type="evidence" value="ECO:0007669"/>
    <property type="project" value="TreeGrafter"/>
</dbReference>
<dbReference type="NCBIfam" id="TIGR03666">
    <property type="entry name" value="Rv2061_F420"/>
    <property type="match status" value="1"/>
</dbReference>
<keyword evidence="1" id="KW-0560">Oxidoreductase</keyword>
<dbReference type="OrthoDB" id="5738083at2"/>
<dbReference type="InterPro" id="IPR012349">
    <property type="entry name" value="Split_barrel_FMN-bd"/>
</dbReference>
<accession>A0A221W2U6</accession>
<dbReference type="Gene3D" id="2.30.110.10">
    <property type="entry name" value="Electron Transport, Fmn-binding Protein, Chain A"/>
    <property type="match status" value="1"/>
</dbReference>
<name>A0A221W2U6_9PSEU</name>
<dbReference type="GO" id="GO:0016627">
    <property type="term" value="F:oxidoreductase activity, acting on the CH-CH group of donors"/>
    <property type="evidence" value="ECO:0007669"/>
    <property type="project" value="TreeGrafter"/>
</dbReference>
<reference evidence="2 3" key="1">
    <citation type="submission" date="2017-07" db="EMBL/GenBank/DDBJ databases">
        <title>Complete genome sequence of Actinoalloteichus hoggarensis DSM 45943, type strain of Actinoalloteichus hoggarensis.</title>
        <authorList>
            <person name="Ruckert C."/>
            <person name="Nouioui I."/>
            <person name="Willmese J."/>
            <person name="van Wezel G."/>
            <person name="Klenk H.-P."/>
            <person name="Kalinowski J."/>
            <person name="Zotchev S.B."/>
        </authorList>
    </citation>
    <scope>NUCLEOTIDE SEQUENCE [LARGE SCALE GENOMIC DNA]</scope>
    <source>
        <strain evidence="2 3">DSM 45943</strain>
    </source>
</reference>
<dbReference type="GO" id="GO:0070967">
    <property type="term" value="F:coenzyme F420 binding"/>
    <property type="evidence" value="ECO:0007669"/>
    <property type="project" value="TreeGrafter"/>
</dbReference>
<dbReference type="InterPro" id="IPR052019">
    <property type="entry name" value="F420H2_bilvrd_red/Heme_oxyg"/>
</dbReference>
<evidence type="ECO:0000313" key="2">
    <source>
        <dbReference type="EMBL" id="ASO20047.1"/>
    </source>
</evidence>
<evidence type="ECO:0000313" key="3">
    <source>
        <dbReference type="Proteomes" id="UP000204221"/>
    </source>
</evidence>
<dbReference type="AlphaFoldDB" id="A0A221W2U6"/>
<gene>
    <name evidence="2" type="ORF">AHOG_12020</name>
</gene>
<dbReference type="KEGG" id="ahg:AHOG_12020"/>
<dbReference type="PANTHER" id="PTHR35176:SF11">
    <property type="entry name" value="PYRIDOXAMINE 5'-PHOSPHATE OXIDASE FAMILY PROTEIN"/>
    <property type="match status" value="1"/>
</dbReference>
<keyword evidence="3" id="KW-1185">Reference proteome</keyword>
<dbReference type="SUPFAM" id="SSF50475">
    <property type="entry name" value="FMN-binding split barrel"/>
    <property type="match status" value="1"/>
</dbReference>
<dbReference type="PANTHER" id="PTHR35176">
    <property type="entry name" value="HEME OXYGENASE HI_0854-RELATED"/>
    <property type="match status" value="1"/>
</dbReference>
<evidence type="ECO:0000256" key="1">
    <source>
        <dbReference type="ARBA" id="ARBA00023002"/>
    </source>
</evidence>
<dbReference type="EMBL" id="CP022521">
    <property type="protein sequence ID" value="ASO20047.1"/>
    <property type="molecule type" value="Genomic_DNA"/>
</dbReference>
<dbReference type="InterPro" id="IPR019965">
    <property type="entry name" value="PPOX_F420-dep_Rv2061_put"/>
</dbReference>
<dbReference type="RefSeq" id="WP_157736774.1">
    <property type="nucleotide sequence ID" value="NZ_CP022521.1"/>
</dbReference>